<dbReference type="Proteomes" id="UP000253759">
    <property type="component" value="Unassembled WGS sequence"/>
</dbReference>
<comment type="caution">
    <text evidence="1">The sequence shown here is derived from an EMBL/GenBank/DDBJ whole genome shotgun (WGS) entry which is preliminary data.</text>
</comment>
<sequence length="242" mass="24826">MELENAAIEAGLALTPQRRAEIEKLADSYALAAANAEAMAQAQQLADQAFDDLAQAGRQALDTIIDGFIEGKNAGEIFNSVLKDLAKNLINIGLNLVSGGLSTGGGGLLGGILIPGILHGGGVAGSDGYGHGRAFPASTWGGAQRYHRGGIAGLGPNEVPAILERGEIVLPKGASGQPMSLTVHIVSDDEKFSAYVEDKAGRVVARSAPTIIGASVGQANKSAPAAVATYQRHRAGSDYRQM</sequence>
<accession>A0A369W014</accession>
<dbReference type="OrthoDB" id="38641at2"/>
<evidence type="ECO:0000313" key="1">
    <source>
        <dbReference type="EMBL" id="RDE07898.1"/>
    </source>
</evidence>
<evidence type="ECO:0000313" key="2">
    <source>
        <dbReference type="Proteomes" id="UP000253759"/>
    </source>
</evidence>
<organism evidence="1 2">
    <name type="scientific">Pelagibacterium lacus</name>
    <dbReference type="NCBI Taxonomy" id="2282655"/>
    <lineage>
        <taxon>Bacteria</taxon>
        <taxon>Pseudomonadati</taxon>
        <taxon>Pseudomonadota</taxon>
        <taxon>Alphaproteobacteria</taxon>
        <taxon>Hyphomicrobiales</taxon>
        <taxon>Devosiaceae</taxon>
        <taxon>Pelagibacterium</taxon>
    </lineage>
</organism>
<reference evidence="2" key="1">
    <citation type="submission" date="2018-07" db="EMBL/GenBank/DDBJ databases">
        <authorList>
            <person name="Liu B.-T."/>
            <person name="Du Z."/>
        </authorList>
    </citation>
    <scope>NUCLEOTIDE SEQUENCE [LARGE SCALE GENOMIC DNA]</scope>
    <source>
        <strain evidence="2">XYN52</strain>
    </source>
</reference>
<gene>
    <name evidence="1" type="ORF">DVH29_14195</name>
</gene>
<evidence type="ECO:0008006" key="3">
    <source>
        <dbReference type="Google" id="ProtNLM"/>
    </source>
</evidence>
<protein>
    <recommendedName>
        <fullName evidence="3">Tail tape measure protein</fullName>
    </recommendedName>
</protein>
<dbReference type="EMBL" id="QQNH01000029">
    <property type="protein sequence ID" value="RDE07898.1"/>
    <property type="molecule type" value="Genomic_DNA"/>
</dbReference>
<dbReference type="AlphaFoldDB" id="A0A369W014"/>
<name>A0A369W014_9HYPH</name>
<dbReference type="RefSeq" id="WP_114646854.1">
    <property type="nucleotide sequence ID" value="NZ_QQNH01000029.1"/>
</dbReference>
<keyword evidence="2" id="KW-1185">Reference proteome</keyword>
<proteinExistence type="predicted"/>